<name>A0A6N8EEF4_9GAMM</name>
<feature type="compositionally biased region" description="Basic and acidic residues" evidence="2">
    <location>
        <begin position="89"/>
        <end position="100"/>
    </location>
</feature>
<dbReference type="EMBL" id="WNKT01000046">
    <property type="protein sequence ID" value="MTW22613.1"/>
    <property type="molecule type" value="Genomic_DNA"/>
</dbReference>
<feature type="region of interest" description="Disordered" evidence="2">
    <location>
        <begin position="64"/>
        <end position="125"/>
    </location>
</feature>
<organism evidence="3 4">
    <name type="scientific">Allochromatium palmeri</name>
    <dbReference type="NCBI Taxonomy" id="231048"/>
    <lineage>
        <taxon>Bacteria</taxon>
        <taxon>Pseudomonadati</taxon>
        <taxon>Pseudomonadota</taxon>
        <taxon>Gammaproteobacteria</taxon>
        <taxon>Chromatiales</taxon>
        <taxon>Chromatiaceae</taxon>
        <taxon>Allochromatium</taxon>
    </lineage>
</organism>
<keyword evidence="4" id="KW-1185">Reference proteome</keyword>
<keyword evidence="1" id="KW-0175">Coiled coil</keyword>
<dbReference type="OrthoDB" id="5297879at2"/>
<dbReference type="RefSeq" id="WP_155451174.1">
    <property type="nucleotide sequence ID" value="NZ_WNKT01000046.1"/>
</dbReference>
<comment type="caution">
    <text evidence="3">The sequence shown here is derived from an EMBL/GenBank/DDBJ whole genome shotgun (WGS) entry which is preliminary data.</text>
</comment>
<evidence type="ECO:0000256" key="1">
    <source>
        <dbReference type="SAM" id="Coils"/>
    </source>
</evidence>
<dbReference type="Proteomes" id="UP000434044">
    <property type="component" value="Unassembled WGS sequence"/>
</dbReference>
<feature type="compositionally biased region" description="Basic and acidic residues" evidence="2">
    <location>
        <begin position="107"/>
        <end position="125"/>
    </location>
</feature>
<evidence type="ECO:0000313" key="4">
    <source>
        <dbReference type="Proteomes" id="UP000434044"/>
    </source>
</evidence>
<evidence type="ECO:0000313" key="3">
    <source>
        <dbReference type="EMBL" id="MTW22613.1"/>
    </source>
</evidence>
<accession>A0A6N8EEF4</accession>
<proteinExistence type="predicted"/>
<dbReference type="AlphaFoldDB" id="A0A6N8EEF4"/>
<feature type="coiled-coil region" evidence="1">
    <location>
        <begin position="9"/>
        <end position="40"/>
    </location>
</feature>
<gene>
    <name evidence="3" type="ORF">GJ668_16205</name>
</gene>
<evidence type="ECO:0000256" key="2">
    <source>
        <dbReference type="SAM" id="MobiDB-lite"/>
    </source>
</evidence>
<protein>
    <submittedName>
        <fullName evidence="3">H-NS histone family protein</fullName>
    </submittedName>
</protein>
<reference evidence="3 4" key="1">
    <citation type="submission" date="2019-11" db="EMBL/GenBank/DDBJ databases">
        <title>Whole-genome sequence of the anaerobic purple sulfur bacterium Allochromatium palmeri DSM 15591.</title>
        <authorList>
            <person name="Kyndt J.A."/>
            <person name="Meyer T.E."/>
        </authorList>
    </citation>
    <scope>NUCLEOTIDE SEQUENCE [LARGE SCALE GENOMIC DNA]</scope>
    <source>
        <strain evidence="3 4">DSM 15591</strain>
    </source>
</reference>
<sequence length="125" mass="14410">MTDIEQKSTEDLLKEKQELEQRQKEIAEQLKKAKKNSQQEALNKILDLMNTYEIEISDIAIAEKSSKKSRIKSQSAQDTKKPKFPQPPEGKKYFNPETKKSWSGRGPIDDSIRNHPDPDSLLIDK</sequence>